<reference evidence="1 2" key="1">
    <citation type="submission" date="2011-10" db="EMBL/GenBank/DDBJ databases">
        <title>The Genome Sequence of Actinomyces graevenitzii C83.</title>
        <authorList>
            <consortium name="The Broad Institute Genome Sequencing Platform"/>
            <consortium name="The Broad Institute Genome Sequencing Center for Infectious Disease"/>
            <person name="Earl A."/>
            <person name="Ward D."/>
            <person name="Feldgarden M."/>
            <person name="Gevers D."/>
            <person name="Sibley C.D."/>
            <person name="Field T.R."/>
            <person name="Grinwis M."/>
            <person name="Eshaghurshan C.S."/>
            <person name="Surette M.G."/>
            <person name="Young S.K."/>
            <person name="Zeng Q."/>
            <person name="Gargeya S."/>
            <person name="Fitzgerald M."/>
            <person name="Haas B."/>
            <person name="Abouelleil A."/>
            <person name="Alvarado L."/>
            <person name="Arachchi H.M."/>
            <person name="Berlin A."/>
            <person name="Brown A."/>
            <person name="Chapman S.B."/>
            <person name="Chen Z."/>
            <person name="Dunbar C."/>
            <person name="Freedman E."/>
            <person name="Gearin G."/>
            <person name="Goldberg J."/>
            <person name="Griggs A."/>
            <person name="Gujja S."/>
            <person name="Heiman D."/>
            <person name="Howarth C."/>
            <person name="Larson L."/>
            <person name="Lui A."/>
            <person name="MacDonald P.J.P."/>
            <person name="Montmayeur A."/>
            <person name="Murphy C."/>
            <person name="Neiman D."/>
            <person name="Pearson M."/>
            <person name="Priest M."/>
            <person name="Roberts A."/>
            <person name="Saif S."/>
            <person name="Shea T."/>
            <person name="Shenoy N."/>
            <person name="Sisk P."/>
            <person name="Stolte C."/>
            <person name="Sykes S."/>
            <person name="Wortman J."/>
            <person name="Nusbaum C."/>
            <person name="Birren B."/>
        </authorList>
    </citation>
    <scope>NUCLEOTIDE SEQUENCE [LARGE SCALE GENOMIC DNA]</scope>
    <source>
        <strain evidence="1 2">C83</strain>
    </source>
</reference>
<dbReference type="HOGENOM" id="CLU_818562_0_0_11"/>
<name>G9PHR6_9ACTO</name>
<accession>G9PHR6</accession>
<dbReference type="eggNOG" id="ENOG50315PG">
    <property type="taxonomic scope" value="Bacteria"/>
</dbReference>
<dbReference type="STRING" id="435830.HMPREF0045_01790"/>
<dbReference type="AlphaFoldDB" id="G9PHR6"/>
<dbReference type="Proteomes" id="UP000003822">
    <property type="component" value="Unassembled WGS sequence"/>
</dbReference>
<keyword evidence="2" id="KW-1185">Reference proteome</keyword>
<dbReference type="RefSeq" id="WP_005987716.1">
    <property type="nucleotide sequence ID" value="NZ_JH470340.1"/>
</dbReference>
<evidence type="ECO:0000313" key="1">
    <source>
        <dbReference type="EMBL" id="EHM87205.1"/>
    </source>
</evidence>
<dbReference type="PATRIC" id="fig|435830.3.peg.1723"/>
<dbReference type="OrthoDB" id="9179640at2"/>
<comment type="caution">
    <text evidence="1">The sequence shown here is derived from an EMBL/GenBank/DDBJ whole genome shotgun (WGS) entry which is preliminary data.</text>
</comment>
<evidence type="ECO:0008006" key="3">
    <source>
        <dbReference type="Google" id="ProtNLM"/>
    </source>
</evidence>
<proteinExistence type="predicted"/>
<gene>
    <name evidence="1" type="ORF">HMPREF0045_01790</name>
</gene>
<sequence length="316" mass="34467">MDVAVILPGGRGWGPVLKLAEIAAEHLGGRLIKIPAESLPAGRLGKLATLLPPPRPRGEQKLLVIASIGDHLNAVLRSGVRRHYSYVAGWVIDSFWEARIPRVARSRGWYDHLYVTDQQDLDMWAAAVPCPVGVLPWGADVAGAQASWADKQVELQRVGRQPQVWDDDDAVAGAAANAGVSFAGRPPFGDTDEANQAFVETAYRQAKAVLAFGTRTARAKYNHPTKDYVTARWTDSLAYGCLVAGQVPDTPTAREILPSFALVQLSDTDVAQGLEQLKAALTQYDEEKFTAIRTWAREHLDWRSRLDQIAADAAVN</sequence>
<organism evidence="1 2">
    <name type="scientific">Actinomyces graevenitzii C83</name>
    <dbReference type="NCBI Taxonomy" id="435830"/>
    <lineage>
        <taxon>Bacteria</taxon>
        <taxon>Bacillati</taxon>
        <taxon>Actinomycetota</taxon>
        <taxon>Actinomycetes</taxon>
        <taxon>Actinomycetales</taxon>
        <taxon>Actinomycetaceae</taxon>
        <taxon>Actinomyces</taxon>
    </lineage>
</organism>
<protein>
    <recommendedName>
        <fullName evidence="3">GTPase</fullName>
    </recommendedName>
</protein>
<dbReference type="EMBL" id="ACRN01000016">
    <property type="protein sequence ID" value="EHM87205.1"/>
    <property type="molecule type" value="Genomic_DNA"/>
</dbReference>
<evidence type="ECO:0000313" key="2">
    <source>
        <dbReference type="Proteomes" id="UP000003822"/>
    </source>
</evidence>